<feature type="transmembrane region" description="Helical" evidence="1">
    <location>
        <begin position="53"/>
        <end position="79"/>
    </location>
</feature>
<evidence type="ECO:0000313" key="3">
    <source>
        <dbReference type="Proteomes" id="UP000186817"/>
    </source>
</evidence>
<evidence type="ECO:0000313" key="2">
    <source>
        <dbReference type="EMBL" id="OLP78527.1"/>
    </source>
</evidence>
<dbReference type="AlphaFoldDB" id="A0A1Q9C6L9"/>
<dbReference type="OrthoDB" id="432273at2759"/>
<keyword evidence="1" id="KW-0812">Transmembrane</keyword>
<reference evidence="2 3" key="1">
    <citation type="submission" date="2016-02" db="EMBL/GenBank/DDBJ databases">
        <title>Genome analysis of coral dinoflagellate symbionts highlights evolutionary adaptations to a symbiotic lifestyle.</title>
        <authorList>
            <person name="Aranda M."/>
            <person name="Li Y."/>
            <person name="Liew Y.J."/>
            <person name="Baumgarten S."/>
            <person name="Simakov O."/>
            <person name="Wilson M."/>
            <person name="Piel J."/>
            <person name="Ashoor H."/>
            <person name="Bougouffa S."/>
            <person name="Bajic V.B."/>
            <person name="Ryu T."/>
            <person name="Ravasi T."/>
            <person name="Bayer T."/>
            <person name="Micklem G."/>
            <person name="Kim H."/>
            <person name="Bhak J."/>
            <person name="Lajeunesse T.C."/>
            <person name="Voolstra C.R."/>
        </authorList>
    </citation>
    <scope>NUCLEOTIDE SEQUENCE [LARGE SCALE GENOMIC DNA]</scope>
    <source>
        <strain evidence="2 3">CCMP2467</strain>
    </source>
</reference>
<protein>
    <submittedName>
        <fullName evidence="2">Uncharacterized protein</fullName>
    </submittedName>
</protein>
<sequence length="197" mass="21968">MEASYFVWLAPLMSPSSVATIILVPNLIHFIVFLIIVVIITKTIIKRHSSSRSTIVVIIIVTVIMAVRTITIIIVIVTIKTVKAFIKLVTNPNSETTDKLQELLDGTCATMALRGNSKAVLLYDSKCAGEASATPHSRVPPFQQKQLRMLIQAWHEARSDANLEDEVVEPHLYFERHFELKQATQGPSNFSEEGEVL</sequence>
<accession>A0A1Q9C6L9</accession>
<keyword evidence="3" id="KW-1185">Reference proteome</keyword>
<name>A0A1Q9C6L9_SYMMI</name>
<feature type="transmembrane region" description="Helical" evidence="1">
    <location>
        <begin position="20"/>
        <end position="41"/>
    </location>
</feature>
<evidence type="ECO:0000256" key="1">
    <source>
        <dbReference type="SAM" id="Phobius"/>
    </source>
</evidence>
<keyword evidence="1" id="KW-0472">Membrane</keyword>
<keyword evidence="1" id="KW-1133">Transmembrane helix</keyword>
<dbReference type="Proteomes" id="UP000186817">
    <property type="component" value="Unassembled WGS sequence"/>
</dbReference>
<comment type="caution">
    <text evidence="2">The sequence shown here is derived from an EMBL/GenBank/DDBJ whole genome shotgun (WGS) entry which is preliminary data.</text>
</comment>
<gene>
    <name evidence="2" type="ORF">AK812_SmicGene41289</name>
</gene>
<dbReference type="EMBL" id="LSRX01001600">
    <property type="protein sequence ID" value="OLP78527.1"/>
    <property type="molecule type" value="Genomic_DNA"/>
</dbReference>
<organism evidence="2 3">
    <name type="scientific">Symbiodinium microadriaticum</name>
    <name type="common">Dinoflagellate</name>
    <name type="synonym">Zooxanthella microadriatica</name>
    <dbReference type="NCBI Taxonomy" id="2951"/>
    <lineage>
        <taxon>Eukaryota</taxon>
        <taxon>Sar</taxon>
        <taxon>Alveolata</taxon>
        <taxon>Dinophyceae</taxon>
        <taxon>Suessiales</taxon>
        <taxon>Symbiodiniaceae</taxon>
        <taxon>Symbiodinium</taxon>
    </lineage>
</organism>
<proteinExistence type="predicted"/>